<evidence type="ECO:0000256" key="3">
    <source>
        <dbReference type="RuleBase" id="RU003476"/>
    </source>
</evidence>
<comment type="similarity">
    <text evidence="1 3">Belongs to the Nudix hydrolase family.</text>
</comment>
<dbReference type="Proteomes" id="UP001139534">
    <property type="component" value="Unassembled WGS sequence"/>
</dbReference>
<dbReference type="InterPro" id="IPR020084">
    <property type="entry name" value="NUDIX_hydrolase_CS"/>
</dbReference>
<dbReference type="InterPro" id="IPR000086">
    <property type="entry name" value="NUDIX_hydrolase_dom"/>
</dbReference>
<comment type="caution">
    <text evidence="5">The sequence shown here is derived from an EMBL/GenBank/DDBJ whole genome shotgun (WGS) entry which is preliminary data.</text>
</comment>
<dbReference type="PANTHER" id="PTHR43736">
    <property type="entry name" value="ADP-RIBOSE PYROPHOSPHATASE"/>
    <property type="match status" value="1"/>
</dbReference>
<organism evidence="5 6">
    <name type="scientific">Paenibacillus mellifer</name>
    <dbReference type="NCBI Taxonomy" id="2937794"/>
    <lineage>
        <taxon>Bacteria</taxon>
        <taxon>Bacillati</taxon>
        <taxon>Bacillota</taxon>
        <taxon>Bacilli</taxon>
        <taxon>Bacillales</taxon>
        <taxon>Paenibacillaceae</taxon>
        <taxon>Paenibacillus</taxon>
    </lineage>
</organism>
<evidence type="ECO:0000259" key="4">
    <source>
        <dbReference type="PROSITE" id="PS51462"/>
    </source>
</evidence>
<protein>
    <submittedName>
        <fullName evidence="5">NUDIX domain-containing protein</fullName>
    </submittedName>
</protein>
<dbReference type="Pfam" id="PF00293">
    <property type="entry name" value="NUDIX"/>
    <property type="match status" value="1"/>
</dbReference>
<feature type="domain" description="Nudix hydrolase" evidence="4">
    <location>
        <begin position="8"/>
        <end position="138"/>
    </location>
</feature>
<sequence length="144" mass="15953">MKTTETAVPRLGVGAVIRNDRGETLMVLRNREPEKDTWSIPGGKVDLYETMEHGIVREIKEEVNLDIAVTGVLCTAETIRPEKKEHWASVIYEAVIVGGELRNMEEGGAIGAMKWFPLNHLPDKLASFTVAAVEALKRRELAGD</sequence>
<evidence type="ECO:0000256" key="2">
    <source>
        <dbReference type="ARBA" id="ARBA00022801"/>
    </source>
</evidence>
<dbReference type="PROSITE" id="PS51462">
    <property type="entry name" value="NUDIX"/>
    <property type="match status" value="1"/>
</dbReference>
<proteinExistence type="inferred from homology"/>
<dbReference type="EMBL" id="JALPRK010000001">
    <property type="protein sequence ID" value="MCK8485588.1"/>
    <property type="molecule type" value="Genomic_DNA"/>
</dbReference>
<name>A0A9X1XXK1_9BACL</name>
<dbReference type="RefSeq" id="WP_248549849.1">
    <property type="nucleotide sequence ID" value="NZ_JALPRK010000001.1"/>
</dbReference>
<gene>
    <name evidence="5" type="ORF">M0651_00185</name>
</gene>
<dbReference type="AlphaFoldDB" id="A0A9X1XXK1"/>
<dbReference type="GO" id="GO:0016787">
    <property type="term" value="F:hydrolase activity"/>
    <property type="evidence" value="ECO:0007669"/>
    <property type="project" value="UniProtKB-KW"/>
</dbReference>
<evidence type="ECO:0000256" key="1">
    <source>
        <dbReference type="ARBA" id="ARBA00005582"/>
    </source>
</evidence>
<dbReference type="InterPro" id="IPR015797">
    <property type="entry name" value="NUDIX_hydrolase-like_dom_sf"/>
</dbReference>
<dbReference type="InterPro" id="IPR020476">
    <property type="entry name" value="Nudix_hydrolase"/>
</dbReference>
<dbReference type="PANTHER" id="PTHR43736:SF1">
    <property type="entry name" value="DIHYDRONEOPTERIN TRIPHOSPHATE DIPHOSPHATASE"/>
    <property type="match status" value="1"/>
</dbReference>
<keyword evidence="6" id="KW-1185">Reference proteome</keyword>
<dbReference type="Gene3D" id="3.90.79.10">
    <property type="entry name" value="Nucleoside Triphosphate Pyrophosphohydrolase"/>
    <property type="match status" value="1"/>
</dbReference>
<evidence type="ECO:0000313" key="5">
    <source>
        <dbReference type="EMBL" id="MCK8485588.1"/>
    </source>
</evidence>
<evidence type="ECO:0000313" key="6">
    <source>
        <dbReference type="Proteomes" id="UP001139534"/>
    </source>
</evidence>
<dbReference type="PRINTS" id="PR00502">
    <property type="entry name" value="NUDIXFAMILY"/>
</dbReference>
<dbReference type="PROSITE" id="PS00893">
    <property type="entry name" value="NUDIX_BOX"/>
    <property type="match status" value="1"/>
</dbReference>
<reference evidence="5" key="1">
    <citation type="submission" date="2022-04" db="EMBL/GenBank/DDBJ databases">
        <authorList>
            <person name="Seo M.-J."/>
        </authorList>
    </citation>
    <scope>NUCLEOTIDE SEQUENCE</scope>
    <source>
        <strain evidence="5">MBLB2552</strain>
    </source>
</reference>
<dbReference type="SUPFAM" id="SSF55811">
    <property type="entry name" value="Nudix"/>
    <property type="match status" value="1"/>
</dbReference>
<keyword evidence="2 3" id="KW-0378">Hydrolase</keyword>
<accession>A0A9X1XXK1</accession>